<dbReference type="PROSITE" id="PS51257">
    <property type="entry name" value="PROKAR_LIPOPROTEIN"/>
    <property type="match status" value="1"/>
</dbReference>
<feature type="domain" description="GGDEF" evidence="5">
    <location>
        <begin position="235"/>
        <end position="369"/>
    </location>
</feature>
<dbReference type="InterPro" id="IPR029787">
    <property type="entry name" value="Nucleotide_cyclase"/>
</dbReference>
<dbReference type="InterPro" id="IPR013767">
    <property type="entry name" value="PAS_fold"/>
</dbReference>
<dbReference type="Pfam" id="PF00989">
    <property type="entry name" value="PAS"/>
    <property type="match status" value="1"/>
</dbReference>
<feature type="domain" description="PAS" evidence="4">
    <location>
        <begin position="82"/>
        <end position="133"/>
    </location>
</feature>
<dbReference type="EMBL" id="AP024488">
    <property type="protein sequence ID" value="BCS98011.1"/>
    <property type="molecule type" value="Genomic_DNA"/>
</dbReference>
<dbReference type="NCBIfam" id="TIGR00229">
    <property type="entry name" value="sensory_box"/>
    <property type="match status" value="1"/>
</dbReference>
<dbReference type="SMART" id="SM00091">
    <property type="entry name" value="PAS"/>
    <property type="match status" value="1"/>
</dbReference>
<evidence type="ECO:0000259" key="4">
    <source>
        <dbReference type="PROSITE" id="PS50112"/>
    </source>
</evidence>
<dbReference type="Gene3D" id="3.30.450.20">
    <property type="entry name" value="PAS domain"/>
    <property type="match status" value="1"/>
</dbReference>
<dbReference type="PROSITE" id="PS50887">
    <property type="entry name" value="GGDEF"/>
    <property type="match status" value="1"/>
</dbReference>
<dbReference type="CDD" id="cd00130">
    <property type="entry name" value="PAS"/>
    <property type="match status" value="1"/>
</dbReference>
<evidence type="ECO:0000313" key="6">
    <source>
        <dbReference type="EMBL" id="BCS98011.1"/>
    </source>
</evidence>
<dbReference type="SUPFAM" id="SSF55785">
    <property type="entry name" value="PYP-like sensor domain (PAS domain)"/>
    <property type="match status" value="1"/>
</dbReference>
<dbReference type="EC" id="2.7.7.65" evidence="1"/>
<dbReference type="Gene3D" id="3.30.70.270">
    <property type="match status" value="1"/>
</dbReference>
<dbReference type="NCBIfam" id="TIGR00254">
    <property type="entry name" value="GGDEF"/>
    <property type="match status" value="1"/>
</dbReference>
<sequence length="371" mass="41856">MFKRLKRSIGGVIFLILGCQSLLLCSPDGSGVALLTLTTICLTLLLPGLLYLCFKSQELEIRKPGKVSQDTLEEAPYLWPVFRKVVENMPVMFDAVDENGVVLFWNKECERVTGYTSDEIVGNPNALELFYPDPVQRAKNVEEFLEFNGSYRDWEVDLLCKNGETRSLSWSNTSANAPIPGWYTWGIGVDVTQRKKAEQQLTELATRDELTGLINRRKILEILTSEMDRAARYNAPLTLCIVDIDHFKEVNDTHGHNAGDIVLKRLADTIRKKVRITDSVGRYGGEEFCIILPHTTTSQSRCILERIRQTISSMTFMLDSGTETSLTISLGQAQYHPEIKEIRELINLADTALYRAKQSGRNRLCTSAPDL</sequence>
<protein>
    <recommendedName>
        <fullName evidence="1">diguanylate cyclase</fullName>
        <ecNumber evidence="1">2.7.7.65</ecNumber>
    </recommendedName>
</protein>
<evidence type="ECO:0000256" key="2">
    <source>
        <dbReference type="ARBA" id="ARBA00034247"/>
    </source>
</evidence>
<name>A0ABM7PKX6_9BACT</name>
<dbReference type="Proteomes" id="UP001320148">
    <property type="component" value="Chromosome"/>
</dbReference>
<dbReference type="InterPro" id="IPR050469">
    <property type="entry name" value="Diguanylate_Cyclase"/>
</dbReference>
<dbReference type="InterPro" id="IPR043128">
    <property type="entry name" value="Rev_trsase/Diguanyl_cyclase"/>
</dbReference>
<evidence type="ECO:0000256" key="3">
    <source>
        <dbReference type="SAM" id="Phobius"/>
    </source>
</evidence>
<accession>A0ABM7PKX6</accession>
<dbReference type="Pfam" id="PF00990">
    <property type="entry name" value="GGDEF"/>
    <property type="match status" value="1"/>
</dbReference>
<keyword evidence="7" id="KW-1185">Reference proteome</keyword>
<dbReference type="PANTHER" id="PTHR45138">
    <property type="entry name" value="REGULATORY COMPONENTS OF SENSORY TRANSDUCTION SYSTEM"/>
    <property type="match status" value="1"/>
</dbReference>
<reference evidence="6 7" key="1">
    <citation type="submission" date="2021-02" db="EMBL/GenBank/DDBJ databases">
        <title>Complete genome of Desulfoluna sp. strain ASN36.</title>
        <authorList>
            <person name="Takahashi A."/>
            <person name="Kojima H."/>
            <person name="Fukui M."/>
        </authorList>
    </citation>
    <scope>NUCLEOTIDE SEQUENCE [LARGE SCALE GENOMIC DNA]</scope>
    <source>
        <strain evidence="6 7">ASN36</strain>
    </source>
</reference>
<proteinExistence type="predicted"/>
<evidence type="ECO:0000259" key="5">
    <source>
        <dbReference type="PROSITE" id="PS50887"/>
    </source>
</evidence>
<dbReference type="RefSeq" id="WP_236889418.1">
    <property type="nucleotide sequence ID" value="NZ_AP024488.1"/>
</dbReference>
<feature type="transmembrane region" description="Helical" evidence="3">
    <location>
        <begin position="31"/>
        <end position="54"/>
    </location>
</feature>
<dbReference type="CDD" id="cd01949">
    <property type="entry name" value="GGDEF"/>
    <property type="match status" value="1"/>
</dbReference>
<keyword evidence="3" id="KW-0812">Transmembrane</keyword>
<keyword evidence="3" id="KW-0472">Membrane</keyword>
<dbReference type="InterPro" id="IPR000160">
    <property type="entry name" value="GGDEF_dom"/>
</dbReference>
<comment type="catalytic activity">
    <reaction evidence="2">
        <text>2 GTP = 3',3'-c-di-GMP + 2 diphosphate</text>
        <dbReference type="Rhea" id="RHEA:24898"/>
        <dbReference type="ChEBI" id="CHEBI:33019"/>
        <dbReference type="ChEBI" id="CHEBI:37565"/>
        <dbReference type="ChEBI" id="CHEBI:58805"/>
        <dbReference type="EC" id="2.7.7.65"/>
    </reaction>
</comment>
<organism evidence="6 7">
    <name type="scientific">Desulfoluna limicola</name>
    <dbReference type="NCBI Taxonomy" id="2810562"/>
    <lineage>
        <taxon>Bacteria</taxon>
        <taxon>Pseudomonadati</taxon>
        <taxon>Thermodesulfobacteriota</taxon>
        <taxon>Desulfobacteria</taxon>
        <taxon>Desulfobacterales</taxon>
        <taxon>Desulfolunaceae</taxon>
        <taxon>Desulfoluna</taxon>
    </lineage>
</organism>
<gene>
    <name evidence="6" type="ORF">DSLASN_36430</name>
</gene>
<dbReference type="InterPro" id="IPR035965">
    <property type="entry name" value="PAS-like_dom_sf"/>
</dbReference>
<dbReference type="SMART" id="SM00267">
    <property type="entry name" value="GGDEF"/>
    <property type="match status" value="1"/>
</dbReference>
<dbReference type="PROSITE" id="PS50112">
    <property type="entry name" value="PAS"/>
    <property type="match status" value="1"/>
</dbReference>
<dbReference type="PANTHER" id="PTHR45138:SF9">
    <property type="entry name" value="DIGUANYLATE CYCLASE DGCM-RELATED"/>
    <property type="match status" value="1"/>
</dbReference>
<evidence type="ECO:0000313" key="7">
    <source>
        <dbReference type="Proteomes" id="UP001320148"/>
    </source>
</evidence>
<keyword evidence="3" id="KW-1133">Transmembrane helix</keyword>
<evidence type="ECO:0000256" key="1">
    <source>
        <dbReference type="ARBA" id="ARBA00012528"/>
    </source>
</evidence>
<dbReference type="InterPro" id="IPR000014">
    <property type="entry name" value="PAS"/>
</dbReference>
<dbReference type="SUPFAM" id="SSF55073">
    <property type="entry name" value="Nucleotide cyclase"/>
    <property type="match status" value="1"/>
</dbReference>